<dbReference type="RefSeq" id="XP_021725852.1">
    <property type="nucleotide sequence ID" value="XM_021870160.1"/>
</dbReference>
<proteinExistence type="predicted"/>
<keyword evidence="2" id="KW-1185">Reference proteome</keyword>
<protein>
    <submittedName>
        <fullName evidence="1">Uncharacterized protein</fullName>
    </submittedName>
</protein>
<dbReference type="OrthoDB" id="1665602at2759"/>
<dbReference type="GeneID" id="110693031"/>
<dbReference type="InterPro" id="IPR053085">
    <property type="entry name" value="Jasmonate-induced_protein"/>
</dbReference>
<organism evidence="1 2">
    <name type="scientific">Chenopodium quinoa</name>
    <name type="common">Quinoa</name>
    <dbReference type="NCBI Taxonomy" id="63459"/>
    <lineage>
        <taxon>Eukaryota</taxon>
        <taxon>Viridiplantae</taxon>
        <taxon>Streptophyta</taxon>
        <taxon>Embryophyta</taxon>
        <taxon>Tracheophyta</taxon>
        <taxon>Spermatophyta</taxon>
        <taxon>Magnoliopsida</taxon>
        <taxon>eudicotyledons</taxon>
        <taxon>Gunneridae</taxon>
        <taxon>Pentapetalae</taxon>
        <taxon>Caryophyllales</taxon>
        <taxon>Chenopodiaceae</taxon>
        <taxon>Chenopodioideae</taxon>
        <taxon>Atripliceae</taxon>
        <taxon>Chenopodium</taxon>
    </lineage>
</organism>
<evidence type="ECO:0000313" key="1">
    <source>
        <dbReference type="EnsemblPlants" id="AUR62035109-RA:cds"/>
    </source>
</evidence>
<dbReference type="AlphaFoldDB" id="A0A803MTW8"/>
<accession>A0A803MTW8</accession>
<sequence>MAATQEVVPAAVLSDDNNATFEEMMAVAREKAALEPKADDQEEAVTRGLIVNRQKNNLTMHLYDQHNWYGNPVPSFPSSIIIQMHPVEFKHKGPLPQGSKGGVVYADQKSFPPRKWLLAFDLLKKKVYVEAGPIGPTDWNVVEVKLDASEDRSTYEDSIFGGKASGSNDGKNVFAMFYN</sequence>
<reference evidence="1" key="2">
    <citation type="submission" date="2021-03" db="UniProtKB">
        <authorList>
            <consortium name="EnsemblPlants"/>
        </authorList>
    </citation>
    <scope>IDENTIFICATION</scope>
</reference>
<dbReference type="RefSeq" id="XP_021725844.1">
    <property type="nucleotide sequence ID" value="XM_021870152.1"/>
</dbReference>
<evidence type="ECO:0000313" key="2">
    <source>
        <dbReference type="Proteomes" id="UP000596660"/>
    </source>
</evidence>
<dbReference type="Gramene" id="AUR62035109-RA">
    <property type="protein sequence ID" value="AUR62035109-RA:cds"/>
    <property type="gene ID" value="AUR62035109"/>
</dbReference>
<gene>
    <name evidence="1" type="primary">LOC110693031</name>
</gene>
<dbReference type="PANTHER" id="PTHR36482">
    <property type="entry name" value="OSJNBA0024J22.15 PROTEIN"/>
    <property type="match status" value="1"/>
</dbReference>
<name>A0A803MTW8_CHEQI</name>
<reference evidence="1" key="1">
    <citation type="journal article" date="2017" name="Nature">
        <title>The genome of Chenopodium quinoa.</title>
        <authorList>
            <person name="Jarvis D.E."/>
            <person name="Ho Y.S."/>
            <person name="Lightfoot D.J."/>
            <person name="Schmoeckel S.M."/>
            <person name="Li B."/>
            <person name="Borm T.J.A."/>
            <person name="Ohyanagi H."/>
            <person name="Mineta K."/>
            <person name="Michell C.T."/>
            <person name="Saber N."/>
            <person name="Kharbatia N.M."/>
            <person name="Rupper R.R."/>
            <person name="Sharp A.R."/>
            <person name="Dally N."/>
            <person name="Boughton B.A."/>
            <person name="Woo Y.H."/>
            <person name="Gao G."/>
            <person name="Schijlen E.G.W.M."/>
            <person name="Guo X."/>
            <person name="Momin A.A."/>
            <person name="Negrao S."/>
            <person name="Al-Babili S."/>
            <person name="Gehring C."/>
            <person name="Roessner U."/>
            <person name="Jung C."/>
            <person name="Murphy K."/>
            <person name="Arold S.T."/>
            <person name="Gojobori T."/>
            <person name="van der Linden C.G."/>
            <person name="van Loo E.N."/>
            <person name="Jellen E.N."/>
            <person name="Maughan P.J."/>
            <person name="Tester M."/>
        </authorList>
    </citation>
    <scope>NUCLEOTIDE SEQUENCE [LARGE SCALE GENOMIC DNA]</scope>
    <source>
        <strain evidence="1">cv. PI 614886</strain>
    </source>
</reference>
<dbReference type="EnsemblPlants" id="AUR62035109-RA">
    <property type="protein sequence ID" value="AUR62035109-RA:cds"/>
    <property type="gene ID" value="AUR62035109"/>
</dbReference>
<dbReference type="PANTHER" id="PTHR36482:SF6">
    <property type="entry name" value="JASMONATE-INDUCED PROTEIN HOMOLOG"/>
    <property type="match status" value="1"/>
</dbReference>
<dbReference type="KEGG" id="cqi:110693031"/>
<dbReference type="Proteomes" id="UP000596660">
    <property type="component" value="Unplaced"/>
</dbReference>